<accession>A0ABY2RUX9</accession>
<dbReference type="EMBL" id="SWMS01000030">
    <property type="protein sequence ID" value="TKG61524.1"/>
    <property type="molecule type" value="Genomic_DNA"/>
</dbReference>
<reference evidence="1 2" key="1">
    <citation type="journal article" date="2015" name="Antonie Van Leeuwenhoek">
        <title>Prauserella endophytica sp. nov., an endophytic actinobacterium isolated from Tamarix taklamakanensis.</title>
        <authorList>
            <person name="Liu J.M."/>
            <person name="Habden X."/>
            <person name="Guo L."/>
            <person name="Tuo L."/>
            <person name="Jiang Z.K."/>
            <person name="Liu S.W."/>
            <person name="Liu X.F."/>
            <person name="Chen L."/>
            <person name="Li R.F."/>
            <person name="Zhang Y.Q."/>
            <person name="Sun C.H."/>
        </authorList>
    </citation>
    <scope>NUCLEOTIDE SEQUENCE [LARGE SCALE GENOMIC DNA]</scope>
    <source>
        <strain evidence="1 2">CGMCC 4.7182</strain>
    </source>
</reference>
<organism evidence="1 2">
    <name type="scientific">Prauserella endophytica</name>
    <dbReference type="NCBI Taxonomy" id="1592324"/>
    <lineage>
        <taxon>Bacteria</taxon>
        <taxon>Bacillati</taxon>
        <taxon>Actinomycetota</taxon>
        <taxon>Actinomycetes</taxon>
        <taxon>Pseudonocardiales</taxon>
        <taxon>Pseudonocardiaceae</taxon>
        <taxon>Prauserella</taxon>
        <taxon>Prauserella coralliicola group</taxon>
    </lineage>
</organism>
<protein>
    <recommendedName>
        <fullName evidence="3">DUF1918 domain-containing protein</fullName>
    </recommendedName>
</protein>
<comment type="caution">
    <text evidence="1">The sequence shown here is derived from an EMBL/GenBank/DDBJ whole genome shotgun (WGS) entry which is preliminary data.</text>
</comment>
<proteinExistence type="predicted"/>
<keyword evidence="2" id="KW-1185">Reference proteome</keyword>
<evidence type="ECO:0008006" key="3">
    <source>
        <dbReference type="Google" id="ProtNLM"/>
    </source>
</evidence>
<sequence>MTLNEHGIDIDRIAAGSVVRCLQGGNPLDGGGRVRTVHIDHREGGRLTAHTVDQLTPQGSTDLLHVNDITGIE</sequence>
<name>A0ABY2RUX9_9PSEU</name>
<evidence type="ECO:0000313" key="1">
    <source>
        <dbReference type="EMBL" id="TKG61524.1"/>
    </source>
</evidence>
<gene>
    <name evidence="1" type="ORF">FCN18_33330</name>
</gene>
<dbReference type="RefSeq" id="WP_137097000.1">
    <property type="nucleotide sequence ID" value="NZ_SWMS01000030.1"/>
</dbReference>
<evidence type="ECO:0000313" key="2">
    <source>
        <dbReference type="Proteomes" id="UP000309992"/>
    </source>
</evidence>
<dbReference type="Proteomes" id="UP000309992">
    <property type="component" value="Unassembled WGS sequence"/>
</dbReference>